<proteinExistence type="predicted"/>
<dbReference type="OrthoDB" id="9778690at2"/>
<dbReference type="GO" id="GO:0005886">
    <property type="term" value="C:plasma membrane"/>
    <property type="evidence" value="ECO:0007669"/>
    <property type="project" value="TreeGrafter"/>
</dbReference>
<evidence type="ECO:0000256" key="1">
    <source>
        <dbReference type="ARBA" id="ARBA00022450"/>
    </source>
</evidence>
<dbReference type="Gene3D" id="3.40.50.720">
    <property type="entry name" value="NAD(P)-binding Rossmann-like Domain"/>
    <property type="match status" value="1"/>
</dbReference>
<dbReference type="InterPro" id="IPR006162">
    <property type="entry name" value="Ppantetheine_attach_site"/>
</dbReference>
<dbReference type="CDD" id="cd08955">
    <property type="entry name" value="KR_2_FAS_SDR_x"/>
    <property type="match status" value="1"/>
</dbReference>
<dbReference type="PANTHER" id="PTHR43775">
    <property type="entry name" value="FATTY ACID SYNTHASE"/>
    <property type="match status" value="1"/>
</dbReference>
<dbReference type="PANTHER" id="PTHR43775:SF37">
    <property type="entry name" value="SI:DKEY-61P9.11"/>
    <property type="match status" value="1"/>
</dbReference>
<comment type="caution">
    <text evidence="11">The sequence shown here is derived from an EMBL/GenBank/DDBJ whole genome shotgun (WGS) entry which is preliminary data.</text>
</comment>
<dbReference type="FunFam" id="3.40.47.10:FF:000019">
    <property type="entry name" value="Polyketide synthase type I"/>
    <property type="match status" value="1"/>
</dbReference>
<dbReference type="InterPro" id="IPR018201">
    <property type="entry name" value="Ketoacyl_synth_AS"/>
</dbReference>
<dbReference type="SMART" id="SM00825">
    <property type="entry name" value="PKS_KS"/>
    <property type="match status" value="1"/>
</dbReference>
<dbReference type="SUPFAM" id="SSF55048">
    <property type="entry name" value="Probable ACP-binding domain of malonyl-CoA ACP transacylase"/>
    <property type="match status" value="1"/>
</dbReference>
<dbReference type="InterPro" id="IPR049552">
    <property type="entry name" value="PKS_DH_N"/>
</dbReference>
<dbReference type="PROSITE" id="PS00606">
    <property type="entry name" value="KS3_1"/>
    <property type="match status" value="1"/>
</dbReference>
<dbReference type="Pfam" id="PF00109">
    <property type="entry name" value="ketoacyl-synt"/>
    <property type="match status" value="1"/>
</dbReference>
<evidence type="ECO:0000313" key="12">
    <source>
        <dbReference type="Proteomes" id="UP000093928"/>
    </source>
</evidence>
<reference evidence="11 12" key="1">
    <citation type="submission" date="2016-06" db="EMBL/GenBank/DDBJ databases">
        <authorList>
            <person name="Kjaerup R.B."/>
            <person name="Dalgaard T.S."/>
            <person name="Juul-Madsen H.R."/>
        </authorList>
    </citation>
    <scope>NUCLEOTIDE SEQUENCE [LARGE SCALE GENOMIC DNA]</scope>
    <source>
        <strain evidence="11 12">1165133.8</strain>
    </source>
</reference>
<dbReference type="Pfam" id="PF21089">
    <property type="entry name" value="PKS_DH_N"/>
    <property type="match status" value="1"/>
</dbReference>
<feature type="region of interest" description="C-terminal hotdog fold" evidence="6">
    <location>
        <begin position="1057"/>
        <end position="1205"/>
    </location>
</feature>
<dbReference type="SUPFAM" id="SSF53901">
    <property type="entry name" value="Thiolase-like"/>
    <property type="match status" value="1"/>
</dbReference>
<dbReference type="PROSITE" id="PS52004">
    <property type="entry name" value="KS3_2"/>
    <property type="match status" value="1"/>
</dbReference>
<dbReference type="InterPro" id="IPR020806">
    <property type="entry name" value="PKS_PP-bd"/>
</dbReference>
<dbReference type="InterPro" id="IPR009081">
    <property type="entry name" value="PP-bd_ACP"/>
</dbReference>
<dbReference type="GO" id="GO:0004312">
    <property type="term" value="F:fatty acid synthase activity"/>
    <property type="evidence" value="ECO:0007669"/>
    <property type="project" value="TreeGrafter"/>
</dbReference>
<evidence type="ECO:0000256" key="5">
    <source>
        <dbReference type="ARBA" id="ARBA00023268"/>
    </source>
</evidence>
<evidence type="ECO:0000256" key="7">
    <source>
        <dbReference type="SAM" id="MobiDB-lite"/>
    </source>
</evidence>
<keyword evidence="5" id="KW-0511">Multifunctional enzyme</keyword>
<dbReference type="PROSITE" id="PS52019">
    <property type="entry name" value="PKS_MFAS_DH"/>
    <property type="match status" value="1"/>
</dbReference>
<evidence type="ECO:0000256" key="2">
    <source>
        <dbReference type="ARBA" id="ARBA00022553"/>
    </source>
</evidence>
<keyword evidence="4" id="KW-0521">NADP</keyword>
<dbReference type="InterPro" id="IPR016036">
    <property type="entry name" value="Malonyl_transacylase_ACP-bd"/>
</dbReference>
<dbReference type="InterPro" id="IPR020841">
    <property type="entry name" value="PKS_Beta-ketoAc_synthase_dom"/>
</dbReference>
<protein>
    <submittedName>
        <fullName evidence="11">Polyketide synthase</fullName>
    </submittedName>
</protein>
<feature type="domain" description="Carrier" evidence="8">
    <location>
        <begin position="1698"/>
        <end position="1773"/>
    </location>
</feature>
<dbReference type="GO" id="GO:0006633">
    <property type="term" value="P:fatty acid biosynthetic process"/>
    <property type="evidence" value="ECO:0007669"/>
    <property type="project" value="InterPro"/>
</dbReference>
<dbReference type="Gene3D" id="3.40.47.10">
    <property type="match status" value="1"/>
</dbReference>
<feature type="region of interest" description="N-terminal hotdog fold" evidence="6">
    <location>
        <begin position="921"/>
        <end position="1044"/>
    </location>
</feature>
<sequence length="1820" mass="192614">MTSLAERAAQLSPNARAALARELVRAGTPFPTDIAEPVAVVGIGCRFPGNVTGPDGFWQLLVDGVDAITEVPPQRWDADAFYDPDPQASGRMTTKWGGFVSDVDAFDADFFGITPREAVAMDPQHRMLLETAWEALEHAGIPPDTLSGSRTGVMMGLSSWDYTIVNIERRADIDAYLSTGTPHCAAVGRISYLLGLRGPAVAVDTACSSSLVAIHLACQSLRLRETDVALAGGVQLTLSPFTAIALSKWSALSPTGRCNSFDANADGFVRGEGCGVVVLKRLADAIRDQDQVLAIVRGSATNSDGRSNGMTAPNALAQRDVITSALRLADVTPESVHYVETHGTGTILGDPIEFESLAATYGLAKGQTGTTCALGSVKTNIGHLEAAAGVAGFIKAVLAVQHGHIPRNLHFSRWNPAIDAAATRLFVPTEGTPWPAAAGPRRASVSSFGLSGTNAHVVIEQAPDTPTTDISAPVVAQHVSTLTVSGKTTRRVASMAGALADWMSGPGATAPLADVAHTLNRHRARHAKFATVVARDRAEAIAGLRALAAGEPRVGVVGCEQHAFAPGRVFVYSGQGSQWAGMGRQLLAEEPAFAKAVAELEPIFAAQVGFSLQQTLADGDEVVGIDRIQPLLVGMQLALTELWRSYGVSPDAVIGHSMGEVTAAVVAGALTTEQGLRVIATRSRLMARLSGQGAMALLEVDASDEQGITSFLADYPDVTLAVHASPRQAVIAGPPESVDAVIAAVASHNRLARRIEVDVASHHPIVDPILPELRTALADLVSQSPSIPLFTTVYESDPPAMDAAYWSANLRSPVRFHQAVTRAFAAGARPIFVEMSPHPVLTHAITDTLDPDSVHTVAHTVLGAMNRDQDQTLFFHAQLATVGVAAPENGGRLVDLPPTPWQRSRFWVADRSAMAELAASHPLLGAHIEMPSGASHVWQSDVGTDTCPWLGDHKVFGQPIMPAAGFAEIALAAGREALGADGANTIIRQLEVEQMLPLAGHTQLTTQLVRNSDSTIRVEIYSRSTSGEFIRHAVARVEQEPVTAPRGYDEPTAASLAATVSPADFYTLLRQTGQHHGPAFAALTRITRMPDGSAETEITVPDEVPRHPGYRLHPVVLDAALQSLGAALADSETAVSVESSYLPVSFETIRVYRNLGRQVRCRAYLTSLEDGSGKLGKVALIDGAGHVAAEVDGIYLRRIERRAVPLPLTQKVFDAQWVESPIAAESASEAQRGSWLILNTQTGSLADEFAESWRSPARRVHTADLHDEAAVLAAFAETASDPQHPPLGLVVFVGGAPANLDDALVAAREAVWSITTVIRAVVGTWHGRSPRLWLITEGGLAVHDGDPVSPATAALKGLVRVLAFEHPDLRASLLDLDIARHPLSALSAELHAGGAQNINDDVIARRGDRRFVERLSHANLDTGKHNPVVRGGASYIVTGGLGGLGLVVARWLVDRGAGRVILNGRSEPTDDARKVLDELEARAEIVVIPGDVAAPGVAECLIETAGKAELRGIVHAAAVIEDSLVFSMTKENLARVWAPKAAGALRLHYASIDCELDWWLGFSSVASLLGSPGQGAYACASAWLDALVAYRRSCGLPAAVINWGPWSEVGVAQALVGSVLDTITPAEGIEALDTLLAADRALTGVARLRADRALIAFPEMREIGYFTEVVEELDTAGDLGDWAGPEALAGLDFAEAQRVATERMCARIAAVMGYPDRSMVDPAVALTELGLDSLMAVRIRNGARADFGVEPPVALILQGASLQDLTADLLRQLGLSNPEIASAATDTVRDRAQQRAAARRGAAMRTRTRPRPEVQGGQNQ</sequence>
<gene>
    <name evidence="11" type="ORF">A5634_05530</name>
</gene>
<dbReference type="InterPro" id="IPR049551">
    <property type="entry name" value="PKS_DH_C"/>
</dbReference>
<dbReference type="InterPro" id="IPR036291">
    <property type="entry name" value="NAD(P)-bd_dom_sf"/>
</dbReference>
<evidence type="ECO:0000259" key="9">
    <source>
        <dbReference type="PROSITE" id="PS52004"/>
    </source>
</evidence>
<dbReference type="Proteomes" id="UP000093928">
    <property type="component" value="Unassembled WGS sequence"/>
</dbReference>
<keyword evidence="2" id="KW-0597">Phosphoprotein</keyword>
<dbReference type="InterPro" id="IPR050091">
    <property type="entry name" value="PKS_NRPS_Biosynth_Enz"/>
</dbReference>
<dbReference type="Pfam" id="PF16197">
    <property type="entry name" value="KAsynt_C_assoc"/>
    <property type="match status" value="1"/>
</dbReference>
<dbReference type="InterPro" id="IPR014030">
    <property type="entry name" value="Ketoacyl_synth_N"/>
</dbReference>
<dbReference type="PROSITE" id="PS00012">
    <property type="entry name" value="PHOSPHOPANTETHEINE"/>
    <property type="match status" value="1"/>
</dbReference>
<dbReference type="EMBL" id="LZLS01000175">
    <property type="protein sequence ID" value="OBK23301.1"/>
    <property type="molecule type" value="Genomic_DNA"/>
</dbReference>
<dbReference type="SMART" id="SM00823">
    <property type="entry name" value="PKS_PP"/>
    <property type="match status" value="1"/>
</dbReference>
<dbReference type="GO" id="GO:0005737">
    <property type="term" value="C:cytoplasm"/>
    <property type="evidence" value="ECO:0007669"/>
    <property type="project" value="TreeGrafter"/>
</dbReference>
<dbReference type="Pfam" id="PF00698">
    <property type="entry name" value="Acyl_transf_1"/>
    <property type="match status" value="1"/>
</dbReference>
<dbReference type="PROSITE" id="PS50075">
    <property type="entry name" value="CARRIER"/>
    <property type="match status" value="1"/>
</dbReference>
<dbReference type="Gene3D" id="3.40.366.10">
    <property type="entry name" value="Malonyl-Coenzyme A Acyl Carrier Protein, domain 2"/>
    <property type="match status" value="1"/>
</dbReference>
<feature type="compositionally biased region" description="Low complexity" evidence="7">
    <location>
        <begin position="1794"/>
        <end position="1805"/>
    </location>
</feature>
<dbReference type="SUPFAM" id="SSF51735">
    <property type="entry name" value="NAD(P)-binding Rossmann-fold domains"/>
    <property type="match status" value="2"/>
</dbReference>
<dbReference type="SUPFAM" id="SSF52151">
    <property type="entry name" value="FabD/lysophospholipase-like"/>
    <property type="match status" value="1"/>
</dbReference>
<feature type="domain" description="PKS/mFAS DH" evidence="10">
    <location>
        <begin position="921"/>
        <end position="1205"/>
    </location>
</feature>
<feature type="active site" description="Proton donor; for dehydratase activity" evidence="6">
    <location>
        <position position="1118"/>
    </location>
</feature>
<dbReference type="InterPro" id="IPR014043">
    <property type="entry name" value="Acyl_transferase_dom"/>
</dbReference>
<dbReference type="RefSeq" id="WP_065145576.1">
    <property type="nucleotide sequence ID" value="NZ_LZLS01000175.1"/>
</dbReference>
<evidence type="ECO:0000256" key="3">
    <source>
        <dbReference type="ARBA" id="ARBA00022679"/>
    </source>
</evidence>
<dbReference type="GO" id="GO:0004315">
    <property type="term" value="F:3-oxoacyl-[acyl-carrier-protein] synthase activity"/>
    <property type="evidence" value="ECO:0007669"/>
    <property type="project" value="InterPro"/>
</dbReference>
<dbReference type="Gene3D" id="1.10.1200.10">
    <property type="entry name" value="ACP-like"/>
    <property type="match status" value="1"/>
</dbReference>
<dbReference type="InterPro" id="IPR049900">
    <property type="entry name" value="PKS_mFAS_DH"/>
</dbReference>
<evidence type="ECO:0000313" key="11">
    <source>
        <dbReference type="EMBL" id="OBK23301.1"/>
    </source>
</evidence>
<dbReference type="InterPro" id="IPR016035">
    <property type="entry name" value="Acyl_Trfase/lysoPLipase"/>
</dbReference>
<dbReference type="InterPro" id="IPR013968">
    <property type="entry name" value="PKS_KR"/>
</dbReference>
<dbReference type="FunFam" id="3.30.70.250:FF:000003">
    <property type="entry name" value="Polyketide beta-ketoacyl synthase Pks3"/>
    <property type="match status" value="1"/>
</dbReference>
<keyword evidence="1" id="KW-0596">Phosphopantetheine</keyword>
<dbReference type="InterPro" id="IPR036736">
    <property type="entry name" value="ACP-like_sf"/>
</dbReference>
<dbReference type="Pfam" id="PF02801">
    <property type="entry name" value="Ketoacyl-synt_C"/>
    <property type="match status" value="1"/>
</dbReference>
<dbReference type="InterPro" id="IPR001227">
    <property type="entry name" value="Ac_transferase_dom_sf"/>
</dbReference>
<dbReference type="GO" id="GO:0071770">
    <property type="term" value="P:DIM/DIP cell wall layer assembly"/>
    <property type="evidence" value="ECO:0007669"/>
    <property type="project" value="TreeGrafter"/>
</dbReference>
<dbReference type="InterPro" id="IPR020807">
    <property type="entry name" value="PKS_DH"/>
</dbReference>
<dbReference type="SMART" id="SM00822">
    <property type="entry name" value="PKS_KR"/>
    <property type="match status" value="1"/>
</dbReference>
<dbReference type="InterPro" id="IPR032821">
    <property type="entry name" value="PKS_assoc"/>
</dbReference>
<dbReference type="Pfam" id="PF00550">
    <property type="entry name" value="PP-binding"/>
    <property type="match status" value="1"/>
</dbReference>
<dbReference type="InterPro" id="IPR014031">
    <property type="entry name" value="Ketoacyl_synth_C"/>
</dbReference>
<dbReference type="InterPro" id="IPR016039">
    <property type="entry name" value="Thiolase-like"/>
</dbReference>
<keyword evidence="3" id="KW-0808">Transferase</keyword>
<dbReference type="GO" id="GO:0031177">
    <property type="term" value="F:phosphopantetheine binding"/>
    <property type="evidence" value="ECO:0007669"/>
    <property type="project" value="InterPro"/>
</dbReference>
<name>A0A1A3NN98_MYCAS</name>
<evidence type="ECO:0000259" key="8">
    <source>
        <dbReference type="PROSITE" id="PS50075"/>
    </source>
</evidence>
<evidence type="ECO:0000256" key="6">
    <source>
        <dbReference type="PROSITE-ProRule" id="PRU01363"/>
    </source>
</evidence>
<dbReference type="Gene3D" id="3.30.70.250">
    <property type="entry name" value="Malonyl-CoA ACP transacylase, ACP-binding"/>
    <property type="match status" value="1"/>
</dbReference>
<evidence type="ECO:0000256" key="4">
    <source>
        <dbReference type="ARBA" id="ARBA00022857"/>
    </source>
</evidence>
<accession>A0A1A3NN98</accession>
<organism evidence="11 12">
    <name type="scientific">Mycobacterium asiaticum</name>
    <dbReference type="NCBI Taxonomy" id="1790"/>
    <lineage>
        <taxon>Bacteria</taxon>
        <taxon>Bacillati</taxon>
        <taxon>Actinomycetota</taxon>
        <taxon>Actinomycetes</taxon>
        <taxon>Mycobacteriales</taxon>
        <taxon>Mycobacteriaceae</taxon>
        <taxon>Mycobacterium</taxon>
    </lineage>
</organism>
<feature type="region of interest" description="Disordered" evidence="7">
    <location>
        <begin position="1784"/>
        <end position="1820"/>
    </location>
</feature>
<dbReference type="SMART" id="SM00827">
    <property type="entry name" value="PKS_AT"/>
    <property type="match status" value="1"/>
</dbReference>
<dbReference type="CDD" id="cd00833">
    <property type="entry name" value="PKS"/>
    <property type="match status" value="1"/>
</dbReference>
<dbReference type="InterPro" id="IPR042104">
    <property type="entry name" value="PKS_dehydratase_sf"/>
</dbReference>
<dbReference type="SUPFAM" id="SSF47336">
    <property type="entry name" value="ACP-like"/>
    <property type="match status" value="1"/>
</dbReference>
<feature type="active site" description="Proton acceptor; for dehydratase activity" evidence="6">
    <location>
        <position position="953"/>
    </location>
</feature>
<dbReference type="Pfam" id="PF08659">
    <property type="entry name" value="KR"/>
    <property type="match status" value="1"/>
</dbReference>
<dbReference type="InterPro" id="IPR057326">
    <property type="entry name" value="KR_dom"/>
</dbReference>
<evidence type="ECO:0000259" key="10">
    <source>
        <dbReference type="PROSITE" id="PS52019"/>
    </source>
</evidence>
<dbReference type="Pfam" id="PF14765">
    <property type="entry name" value="PS-DH"/>
    <property type="match status" value="1"/>
</dbReference>
<dbReference type="SMART" id="SM00826">
    <property type="entry name" value="PKS_DH"/>
    <property type="match status" value="1"/>
</dbReference>
<dbReference type="Gene3D" id="3.10.129.110">
    <property type="entry name" value="Polyketide synthase dehydratase"/>
    <property type="match status" value="1"/>
</dbReference>
<feature type="domain" description="Ketosynthase family 3 (KS3)" evidence="9">
    <location>
        <begin position="35"/>
        <end position="461"/>
    </location>
</feature>